<sequence>MFTNTYLPHVGGVARAVSTLAEECRRLGHEVRIVAPEFEGAEDSPEVLRVPAIQNFNGSDFSVRLPSPGLIREFIDEFAPDLIHSHHPFLLGDAALREGWRIGVPVVFTHHTLYEQYTHYVPLDSPALKRAAIQLATEYCNLCQQVIAPSQSVADLLMARGVTTPVMELPTGVDTAFFATGEGSDVRNSAGIAPEAFVIGHVGRIAHEKNLAYLAKAVDIHLGRNPDSVFVVVGDGGAMDEVRKSMIGHDGRFHALGVRSGKDLADAYAAMDLFVFASQSETQGLVLAEAMSCGCPVVALDGPGVREVVEDGVNGRLLPSDESEEAFATALDQVAGDAGRMAAWRQEAVKTASRFDRSKCAERMLALYGEVLANYRKGDEAERSLWDDFVQTVEIEWNLLAAKTSAVAAAVVPPEQEVSID</sequence>
<dbReference type="InterPro" id="IPR028098">
    <property type="entry name" value="Glyco_trans_4-like_N"/>
</dbReference>
<dbReference type="EMBL" id="CP073100">
    <property type="protein sequence ID" value="QUE53301.1"/>
    <property type="molecule type" value="Genomic_DNA"/>
</dbReference>
<dbReference type="PANTHER" id="PTHR45947:SF3">
    <property type="entry name" value="SULFOQUINOVOSYL TRANSFERASE SQD2"/>
    <property type="match status" value="1"/>
</dbReference>
<organism evidence="2 3">
    <name type="scientific">Luteolibacter ambystomatis</name>
    <dbReference type="NCBI Taxonomy" id="2824561"/>
    <lineage>
        <taxon>Bacteria</taxon>
        <taxon>Pseudomonadati</taxon>
        <taxon>Verrucomicrobiota</taxon>
        <taxon>Verrucomicrobiia</taxon>
        <taxon>Verrucomicrobiales</taxon>
        <taxon>Verrucomicrobiaceae</taxon>
        <taxon>Luteolibacter</taxon>
    </lineage>
</organism>
<dbReference type="AlphaFoldDB" id="A0A975J3K1"/>
<dbReference type="PANTHER" id="PTHR45947">
    <property type="entry name" value="SULFOQUINOVOSYL TRANSFERASE SQD2"/>
    <property type="match status" value="1"/>
</dbReference>
<dbReference type="KEGG" id="lamb:KBB96_10065"/>
<evidence type="ECO:0000313" key="2">
    <source>
        <dbReference type="EMBL" id="QUE53301.1"/>
    </source>
</evidence>
<dbReference type="Pfam" id="PF13439">
    <property type="entry name" value="Glyco_transf_4"/>
    <property type="match status" value="1"/>
</dbReference>
<evidence type="ECO:0000259" key="1">
    <source>
        <dbReference type="Pfam" id="PF13439"/>
    </source>
</evidence>
<keyword evidence="2" id="KW-0808">Transferase</keyword>
<name>A0A975J3K1_9BACT</name>
<dbReference type="Proteomes" id="UP000676169">
    <property type="component" value="Chromosome"/>
</dbReference>
<evidence type="ECO:0000313" key="3">
    <source>
        <dbReference type="Proteomes" id="UP000676169"/>
    </source>
</evidence>
<keyword evidence="2" id="KW-0328">Glycosyltransferase</keyword>
<reference evidence="2" key="1">
    <citation type="submission" date="2021-04" db="EMBL/GenBank/DDBJ databases">
        <title>Luteolibacter sp. 32A isolated from the skin of an Anderson's salamander (Ambystoma andersonii).</title>
        <authorList>
            <person name="Spergser J."/>
            <person name="Busse H.-J."/>
        </authorList>
    </citation>
    <scope>NUCLEOTIDE SEQUENCE</scope>
    <source>
        <strain evidence="2">32A</strain>
    </source>
</reference>
<dbReference type="EC" id="2.4.-.-" evidence="2"/>
<dbReference type="Gene3D" id="3.40.50.2000">
    <property type="entry name" value="Glycogen Phosphorylase B"/>
    <property type="match status" value="2"/>
</dbReference>
<dbReference type="Pfam" id="PF13692">
    <property type="entry name" value="Glyco_trans_1_4"/>
    <property type="match status" value="1"/>
</dbReference>
<accession>A0A975J3K1</accession>
<dbReference type="SUPFAM" id="SSF53756">
    <property type="entry name" value="UDP-Glycosyltransferase/glycogen phosphorylase"/>
    <property type="match status" value="1"/>
</dbReference>
<proteinExistence type="predicted"/>
<gene>
    <name evidence="2" type="ORF">KBB96_10065</name>
</gene>
<dbReference type="GO" id="GO:0016757">
    <property type="term" value="F:glycosyltransferase activity"/>
    <property type="evidence" value="ECO:0007669"/>
    <property type="project" value="UniProtKB-KW"/>
</dbReference>
<protein>
    <submittedName>
        <fullName evidence="2">Glycosyltransferase</fullName>
        <ecNumber evidence="2">2.4.-.-</ecNumber>
    </submittedName>
</protein>
<dbReference type="InterPro" id="IPR050194">
    <property type="entry name" value="Glycosyltransferase_grp1"/>
</dbReference>
<keyword evidence="3" id="KW-1185">Reference proteome</keyword>
<feature type="domain" description="Glycosyltransferase subfamily 4-like N-terminal" evidence="1">
    <location>
        <begin position="10"/>
        <end position="176"/>
    </location>
</feature>